<dbReference type="Pfam" id="PF10014">
    <property type="entry name" value="2OG-Fe_Oxy_2"/>
    <property type="match status" value="1"/>
</dbReference>
<organism evidence="1">
    <name type="scientific">hydrothermal vent metagenome</name>
    <dbReference type="NCBI Taxonomy" id="652676"/>
    <lineage>
        <taxon>unclassified sequences</taxon>
        <taxon>metagenomes</taxon>
        <taxon>ecological metagenomes</taxon>
    </lineage>
</organism>
<dbReference type="Gene3D" id="2.60.120.620">
    <property type="entry name" value="q2cbj1_9rhob like domain"/>
    <property type="match status" value="1"/>
</dbReference>
<evidence type="ECO:0008006" key="2">
    <source>
        <dbReference type="Google" id="ProtNLM"/>
    </source>
</evidence>
<dbReference type="AlphaFoldDB" id="A0A3B0UUR4"/>
<accession>A0A3B0UUR4</accession>
<dbReference type="EMBL" id="UOEU01000298">
    <property type="protein sequence ID" value="VAW31873.1"/>
    <property type="molecule type" value="Genomic_DNA"/>
</dbReference>
<gene>
    <name evidence="1" type="ORF">MNBD_CHLOROFLEXI01-3073</name>
</gene>
<sequence>MNLITINRAIRPELRKKKYALMAAEEFTIPPELANDRQQLWASWDNLKPDNYLQDGARFRLRRFGLFCWLPSSGELLPLPPAPYFQAAGTNSYAGGIERQFAPLTEATLTNRFLHELIKFTFRQFPVTSEMTQHPWEIDVHQFRIVATEGEHGEPTPEGIHHDDDDFNAIYLVRRDNVNGGVNTVYDNDCNPLASCTLHQPMDSVLVWDPHVMHGVTPIHPRNPQEQGIRDVLVIGYNYHPDLQRPN</sequence>
<dbReference type="InterPro" id="IPR018724">
    <property type="entry name" value="2OG-Fe_dioxygenase"/>
</dbReference>
<protein>
    <recommendedName>
        <fullName evidence="2">2OG-Fe dioxygenase family protein</fullName>
    </recommendedName>
</protein>
<reference evidence="1" key="1">
    <citation type="submission" date="2018-06" db="EMBL/GenBank/DDBJ databases">
        <authorList>
            <person name="Zhirakovskaya E."/>
        </authorList>
    </citation>
    <scope>NUCLEOTIDE SEQUENCE</scope>
</reference>
<evidence type="ECO:0000313" key="1">
    <source>
        <dbReference type="EMBL" id="VAW31873.1"/>
    </source>
</evidence>
<proteinExistence type="predicted"/>
<name>A0A3B0UUR4_9ZZZZ</name>
<dbReference type="GO" id="GO:0051213">
    <property type="term" value="F:dioxygenase activity"/>
    <property type="evidence" value="ECO:0007669"/>
    <property type="project" value="InterPro"/>
</dbReference>